<dbReference type="Pfam" id="PF12833">
    <property type="entry name" value="HTH_18"/>
    <property type="match status" value="1"/>
</dbReference>
<evidence type="ECO:0000256" key="1">
    <source>
        <dbReference type="ARBA" id="ARBA00023015"/>
    </source>
</evidence>
<reference evidence="5 6" key="1">
    <citation type="submission" date="2023-10" db="EMBL/GenBank/DDBJ databases">
        <title>Bacteria for the degradation of biodegradable plastic PBAT(Polybutylene adipate terephthalate).</title>
        <authorList>
            <person name="Weon H.-Y."/>
            <person name="Yeon J."/>
        </authorList>
    </citation>
    <scope>NUCLEOTIDE SEQUENCE [LARGE SCALE GENOMIC DNA]</scope>
    <source>
        <strain evidence="5 6">SBD 7-3</strain>
    </source>
</reference>
<evidence type="ECO:0000259" key="4">
    <source>
        <dbReference type="PROSITE" id="PS01124"/>
    </source>
</evidence>
<gene>
    <name evidence="5" type="ORF">RXV79_05780</name>
</gene>
<dbReference type="Proteomes" id="UP001303946">
    <property type="component" value="Chromosome"/>
</dbReference>
<dbReference type="PANTHER" id="PTHR46796">
    <property type="entry name" value="HTH-TYPE TRANSCRIPTIONAL ACTIVATOR RHAS-RELATED"/>
    <property type="match status" value="1"/>
</dbReference>
<keyword evidence="6" id="KW-1185">Reference proteome</keyword>
<dbReference type="InterPro" id="IPR050204">
    <property type="entry name" value="AraC_XylS_family_regulators"/>
</dbReference>
<dbReference type="PROSITE" id="PS01124">
    <property type="entry name" value="HTH_ARAC_FAMILY_2"/>
    <property type="match status" value="1"/>
</dbReference>
<keyword evidence="1" id="KW-0805">Transcription regulation</keyword>
<accession>A0ABZ0D2K7</accession>
<sequence>MSAPNPDTTPAQAPRQSKVFVYVDGFMASCDGMVAPRTERYTGTMLFAIRDEGIDIEVAGRPQRVQMALLKPFVPKAMNAAAQPFVSIGLNPTHPKYRAYTRLEEPGYVTMPRSLFPALTDRLQALWAGHLDIPQARRVFEDAIDEVTQMLPPLRPMDPRIDRVTASLAHNPRQPLEALADKACLSYYRMSHLFSNEMGLSLRQYVLSLKIHAAARCIGQGLSLTATAHEAGFTDSAHLSRVWTKAFGGPPTRFLNPKAFTIQPTNLAPPTLEHAA</sequence>
<keyword evidence="2" id="KW-0238">DNA-binding</keyword>
<protein>
    <submittedName>
        <fullName evidence="5">AraC family transcriptional regulator</fullName>
    </submittedName>
</protein>
<evidence type="ECO:0000313" key="5">
    <source>
        <dbReference type="EMBL" id="WOB09570.1"/>
    </source>
</evidence>
<feature type="domain" description="HTH araC/xylS-type" evidence="4">
    <location>
        <begin position="158"/>
        <end position="257"/>
    </location>
</feature>
<dbReference type="RefSeq" id="WP_316702518.1">
    <property type="nucleotide sequence ID" value="NZ_CP136336.1"/>
</dbReference>
<dbReference type="EMBL" id="CP136336">
    <property type="protein sequence ID" value="WOB09570.1"/>
    <property type="molecule type" value="Genomic_DNA"/>
</dbReference>
<name>A0ABZ0D2K7_9BURK</name>
<proteinExistence type="predicted"/>
<organism evidence="5 6">
    <name type="scientific">Piscinibacter gummiphilus</name>
    <dbReference type="NCBI Taxonomy" id="946333"/>
    <lineage>
        <taxon>Bacteria</taxon>
        <taxon>Pseudomonadati</taxon>
        <taxon>Pseudomonadota</taxon>
        <taxon>Betaproteobacteria</taxon>
        <taxon>Burkholderiales</taxon>
        <taxon>Sphaerotilaceae</taxon>
        <taxon>Piscinibacter</taxon>
    </lineage>
</organism>
<evidence type="ECO:0000256" key="3">
    <source>
        <dbReference type="ARBA" id="ARBA00023163"/>
    </source>
</evidence>
<keyword evidence="3" id="KW-0804">Transcription</keyword>
<dbReference type="SMART" id="SM00342">
    <property type="entry name" value="HTH_ARAC"/>
    <property type="match status" value="1"/>
</dbReference>
<dbReference type="InterPro" id="IPR018060">
    <property type="entry name" value="HTH_AraC"/>
</dbReference>
<evidence type="ECO:0000256" key="2">
    <source>
        <dbReference type="ARBA" id="ARBA00023125"/>
    </source>
</evidence>
<evidence type="ECO:0000313" key="6">
    <source>
        <dbReference type="Proteomes" id="UP001303946"/>
    </source>
</evidence>
<dbReference type="Gene3D" id="1.10.10.60">
    <property type="entry name" value="Homeodomain-like"/>
    <property type="match status" value="1"/>
</dbReference>